<dbReference type="Pfam" id="PF12229">
    <property type="entry name" value="PG_binding_4"/>
    <property type="match status" value="1"/>
</dbReference>
<keyword evidence="3" id="KW-1185">Reference proteome</keyword>
<sequence>MHRWVKLSGLGLAAAGAAYVVAVLVAGDDLPRGTSIGGVAVGGLSRSAAEQRLAEAYADRPGLEVAVGGTEREVSPADAGLRLDAEASVDQVAGGARWSPTTLWDRFTGGDDLEPVVAVDDDALDGLLDELDERVADEPVDGVVRLTRKGVRVRDPEPGTALDRDAAADALVAAYVDGGRAELETSEEQPAIDAGDVRQAREEFAEPALSGPVTLRFDASAVTLEPRQFVRALRLVPEDGELVPTLRSGVLARQLSGLVAKDGQPPVDAEVRLVAGKPRVVPGKPGVSFDQDVVDEAFLDLVTAPEGERELEVPAEVVEPAFTTEDAEALQITEQVSQFTTYFPYAEYRNTNIGRAAELVDGTVVKPGETFSLNGTVGERTAENGFTDGFIISNGIFKEDLGGGVSQMATTTFNAAFFAGMTDVEHKPHSFYIDRYPVGREATVAWPTVDLRFRNDTPYGVLVHAHLTPSTPSSQGVVTVRMFSTKYWDITTKTGDSYKLTSPATRTLDTPDCYPNTGYGGFDIDVWRYWRRAGSAELERTEKMHTTYTPSDTVICKPPGSLPD</sequence>
<evidence type="ECO:0000259" key="1">
    <source>
        <dbReference type="Pfam" id="PF12229"/>
    </source>
</evidence>
<proteinExistence type="predicted"/>
<dbReference type="EMBL" id="CP049257">
    <property type="protein sequence ID" value="QIG42444.1"/>
    <property type="molecule type" value="Genomic_DNA"/>
</dbReference>
<organism evidence="2 3">
    <name type="scientific">Nocardioides anomalus</name>
    <dbReference type="NCBI Taxonomy" id="2712223"/>
    <lineage>
        <taxon>Bacteria</taxon>
        <taxon>Bacillati</taxon>
        <taxon>Actinomycetota</taxon>
        <taxon>Actinomycetes</taxon>
        <taxon>Propionibacteriales</taxon>
        <taxon>Nocardioidaceae</taxon>
        <taxon>Nocardioides</taxon>
    </lineage>
</organism>
<accession>A0A6G6WB42</accession>
<dbReference type="PANTHER" id="PTHR35788">
    <property type="entry name" value="EXPORTED PROTEIN-RELATED"/>
    <property type="match status" value="1"/>
</dbReference>
<dbReference type="PANTHER" id="PTHR35788:SF1">
    <property type="entry name" value="EXPORTED PROTEIN"/>
    <property type="match status" value="1"/>
</dbReference>
<evidence type="ECO:0000313" key="3">
    <source>
        <dbReference type="Proteomes" id="UP000502996"/>
    </source>
</evidence>
<protein>
    <recommendedName>
        <fullName evidence="1">YoaR-like putative peptidoglycan binding domain-containing protein</fullName>
    </recommendedName>
</protein>
<dbReference type="KEGG" id="nano:G5V58_06370"/>
<dbReference type="InterPro" id="IPR022029">
    <property type="entry name" value="YoaR-like_PG-bd"/>
</dbReference>
<dbReference type="Pfam" id="PF04294">
    <property type="entry name" value="VanW"/>
    <property type="match status" value="1"/>
</dbReference>
<dbReference type="AlphaFoldDB" id="A0A6G6WB42"/>
<dbReference type="InterPro" id="IPR007391">
    <property type="entry name" value="Vancomycin_resist_VanW"/>
</dbReference>
<name>A0A6G6WB42_9ACTN</name>
<gene>
    <name evidence="2" type="ORF">G5V58_06370</name>
</gene>
<dbReference type="Proteomes" id="UP000502996">
    <property type="component" value="Chromosome"/>
</dbReference>
<evidence type="ECO:0000313" key="2">
    <source>
        <dbReference type="EMBL" id="QIG42444.1"/>
    </source>
</evidence>
<dbReference type="InterPro" id="IPR052913">
    <property type="entry name" value="Glycopeptide_resist_protein"/>
</dbReference>
<dbReference type="RefSeq" id="WP_165229977.1">
    <property type="nucleotide sequence ID" value="NZ_CP049257.1"/>
</dbReference>
<feature type="domain" description="YoaR-like putative peptidoglycan binding" evidence="1">
    <location>
        <begin position="74"/>
        <end position="180"/>
    </location>
</feature>
<reference evidence="2 3" key="1">
    <citation type="submission" date="2020-02" db="EMBL/GenBank/DDBJ databases">
        <title>Full genome sequence of Nocardioides sp. R-3366.</title>
        <authorList>
            <person name="Im W.-T."/>
        </authorList>
    </citation>
    <scope>NUCLEOTIDE SEQUENCE [LARGE SCALE GENOMIC DNA]</scope>
    <source>
        <strain evidence="2 3">R-3366</strain>
    </source>
</reference>